<dbReference type="RefSeq" id="WP_223926014.1">
    <property type="nucleotide sequence ID" value="NZ_BPTU01000001.1"/>
</dbReference>
<dbReference type="Proteomes" id="UP000825483">
    <property type="component" value="Unassembled WGS sequence"/>
</dbReference>
<feature type="transmembrane region" description="Helical" evidence="1">
    <location>
        <begin position="12"/>
        <end position="30"/>
    </location>
</feature>
<comment type="caution">
    <text evidence="2">The sequence shown here is derived from an EMBL/GenBank/DDBJ whole genome shotgun (WGS) entry which is preliminary data.</text>
</comment>
<keyword evidence="3" id="KW-1185">Reference proteome</keyword>
<proteinExistence type="predicted"/>
<gene>
    <name evidence="2" type="ORF">PRLR5076_16570</name>
</gene>
<keyword evidence="1" id="KW-0812">Transmembrane</keyword>
<feature type="transmembrane region" description="Helical" evidence="1">
    <location>
        <begin position="79"/>
        <end position="97"/>
    </location>
</feature>
<name>A0A9R1CWR3_9BACT</name>
<evidence type="ECO:0000256" key="1">
    <source>
        <dbReference type="SAM" id="Phobius"/>
    </source>
</evidence>
<evidence type="ECO:0000313" key="2">
    <source>
        <dbReference type="EMBL" id="GJG58806.1"/>
    </source>
</evidence>
<keyword evidence="1" id="KW-1133">Transmembrane helix</keyword>
<dbReference type="GeneID" id="72467157"/>
<feature type="transmembrane region" description="Helical" evidence="1">
    <location>
        <begin position="109"/>
        <end position="130"/>
    </location>
</feature>
<keyword evidence="1" id="KW-0472">Membrane</keyword>
<dbReference type="AlphaFoldDB" id="A0A9R1CWR3"/>
<feature type="transmembrane region" description="Helical" evidence="1">
    <location>
        <begin position="151"/>
        <end position="169"/>
    </location>
</feature>
<dbReference type="InterPro" id="IPR045692">
    <property type="entry name" value="DUF6057"/>
</dbReference>
<feature type="transmembrane region" description="Helical" evidence="1">
    <location>
        <begin position="50"/>
        <end position="67"/>
    </location>
</feature>
<accession>A0A9R1CWR3</accession>
<sequence length="382" mass="43854">MDINKPKYGTSSYRVACAVIFVSFSIIYLFHYQTNVLAAAQHIASGGKTHYDPVIGPLLIIVATGLLQRGVRALSGLRGIFHALTYFPSFLIITIITDLPSKADREINFGAWIWTLPLLLLVWAGAVYLAKQYQSIETDTRGGGLLSQETGINMTMMLAMMVMTCLIGNHNREFHRCMETEFLISEKEYDRAIGAVEEYNSDTQNLTILRAYALAKKHKIGDEMFKFPIRTNSIIPSSKGFYAVIIPMDNIIGEYKRNIDWQLTEMLVKKNIGEFYDNLAFFYGLDNNAVAPDSTKQKSAKPVTVKKQNEYQDSLTRIKWMALPLHYKEALVLYNDKVRKIRQDFLDPQLLNSYNQFLRADNETKLKRFKGTFWVYFYFKNE</sequence>
<organism evidence="2 3">
    <name type="scientific">Prevotella lacticifex</name>
    <dbReference type="NCBI Taxonomy" id="2854755"/>
    <lineage>
        <taxon>Bacteria</taxon>
        <taxon>Pseudomonadati</taxon>
        <taxon>Bacteroidota</taxon>
        <taxon>Bacteroidia</taxon>
        <taxon>Bacteroidales</taxon>
        <taxon>Prevotellaceae</taxon>
        <taxon>Prevotella</taxon>
    </lineage>
</organism>
<reference evidence="2" key="1">
    <citation type="journal article" date="2022" name="Int. J. Syst. Evol. Microbiol.">
        <title>Prevotella lacticifex sp. nov., isolated from the rumen of cows.</title>
        <authorList>
            <person name="Shinkai T."/>
            <person name="Ikeyama N."/>
            <person name="Kumagai M."/>
            <person name="Ohmori H."/>
            <person name="Sakamoto M."/>
            <person name="Ohkuma M."/>
            <person name="Mitsumori M."/>
        </authorList>
    </citation>
    <scope>NUCLEOTIDE SEQUENCE</scope>
    <source>
        <strain evidence="2">R5076</strain>
    </source>
</reference>
<protein>
    <submittedName>
        <fullName evidence="2">Uncharacterized protein</fullName>
    </submittedName>
</protein>
<dbReference type="Pfam" id="PF19529">
    <property type="entry name" value="DUF6057"/>
    <property type="match status" value="1"/>
</dbReference>
<dbReference type="EMBL" id="BPUB01000002">
    <property type="protein sequence ID" value="GJG58806.1"/>
    <property type="molecule type" value="Genomic_DNA"/>
</dbReference>
<evidence type="ECO:0000313" key="3">
    <source>
        <dbReference type="Proteomes" id="UP000825483"/>
    </source>
</evidence>